<dbReference type="GO" id="GO:0016301">
    <property type="term" value="F:kinase activity"/>
    <property type="evidence" value="ECO:0007669"/>
    <property type="project" value="UniProtKB-KW"/>
</dbReference>
<dbReference type="Proteomes" id="UP001202180">
    <property type="component" value="Unassembled WGS sequence"/>
</dbReference>
<evidence type="ECO:0000313" key="2">
    <source>
        <dbReference type="Proteomes" id="UP001202180"/>
    </source>
</evidence>
<keyword evidence="1" id="KW-0808">Transferase</keyword>
<dbReference type="EMBL" id="JALPRF010000014">
    <property type="protein sequence ID" value="MCK8496029.1"/>
    <property type="molecule type" value="Genomic_DNA"/>
</dbReference>
<reference evidence="1 2" key="1">
    <citation type="submission" date="2022-04" db="EMBL/GenBank/DDBJ databases">
        <title>Spirosoma sp. strain RP8 genome sequencing and assembly.</title>
        <authorList>
            <person name="Jung Y."/>
        </authorList>
    </citation>
    <scope>NUCLEOTIDE SEQUENCE [LARGE SCALE GENOMIC DNA]</scope>
    <source>
        <strain evidence="1 2">RP8</strain>
    </source>
</reference>
<keyword evidence="1" id="KW-0418">Kinase</keyword>
<proteinExistence type="predicted"/>
<organism evidence="1 2">
    <name type="scientific">Spirosoma liriopis</name>
    <dbReference type="NCBI Taxonomy" id="2937440"/>
    <lineage>
        <taxon>Bacteria</taxon>
        <taxon>Pseudomonadati</taxon>
        <taxon>Bacteroidota</taxon>
        <taxon>Cytophagia</taxon>
        <taxon>Cytophagales</taxon>
        <taxon>Cytophagaceae</taxon>
        <taxon>Spirosoma</taxon>
    </lineage>
</organism>
<name>A0ABT0HV57_9BACT</name>
<gene>
    <name evidence="1" type="ORF">M0L20_29455</name>
</gene>
<accession>A0ABT0HV57</accession>
<protein>
    <submittedName>
        <fullName evidence="1">Histidine kinase</fullName>
    </submittedName>
</protein>
<feature type="non-terminal residue" evidence="1">
    <location>
        <position position="1"/>
    </location>
</feature>
<sequence length="78" mass="8634">SKQAAFIYIHASMQDGLFTFIVKNSLGISEIDKTGTEPGGVGLVNTRKRLQILYPDRHELAVNTVADTYQVTLQLKLV</sequence>
<comment type="caution">
    <text evidence="1">The sequence shown here is derived from an EMBL/GenBank/DDBJ whole genome shotgun (WGS) entry which is preliminary data.</text>
</comment>
<keyword evidence="2" id="KW-1185">Reference proteome</keyword>
<evidence type="ECO:0000313" key="1">
    <source>
        <dbReference type="EMBL" id="MCK8496029.1"/>
    </source>
</evidence>